<dbReference type="OrthoDB" id="9764035at2"/>
<dbReference type="Gene3D" id="3.40.50.300">
    <property type="entry name" value="P-loop containing nucleotide triphosphate hydrolases"/>
    <property type="match status" value="2"/>
</dbReference>
<dbReference type="EMBL" id="FQXS01000015">
    <property type="protein sequence ID" value="SHH92037.1"/>
    <property type="molecule type" value="Genomic_DNA"/>
</dbReference>
<dbReference type="Pfam" id="PF07685">
    <property type="entry name" value="GATase_3"/>
    <property type="match status" value="1"/>
</dbReference>
<comment type="similarity">
    <text evidence="8">Belongs to the CobB/CbiA family.</text>
</comment>
<protein>
    <recommendedName>
        <fullName evidence="8">Cobyrinate a,c-diamide synthase</fullName>
        <ecNumber evidence="8">6.3.5.11</ecNumber>
    </recommendedName>
    <alternativeName>
        <fullName evidence="8">Cobyrinic acid a,c-diamide synthetase</fullName>
    </alternativeName>
</protein>
<organism evidence="12 13">
    <name type="scientific">Desulfofustis glycolicus DSM 9705</name>
    <dbReference type="NCBI Taxonomy" id="1121409"/>
    <lineage>
        <taxon>Bacteria</taxon>
        <taxon>Pseudomonadati</taxon>
        <taxon>Thermodesulfobacteriota</taxon>
        <taxon>Desulfobulbia</taxon>
        <taxon>Desulfobulbales</taxon>
        <taxon>Desulfocapsaceae</taxon>
        <taxon>Desulfofustis</taxon>
    </lineage>
</organism>
<dbReference type="STRING" id="1121409.SAMN02745124_02592"/>
<evidence type="ECO:0000313" key="13">
    <source>
        <dbReference type="Proteomes" id="UP000184139"/>
    </source>
</evidence>
<keyword evidence="6 8" id="KW-0460">Magnesium</keyword>
<dbReference type="CDD" id="cd03130">
    <property type="entry name" value="GATase1_CobB"/>
    <property type="match status" value="1"/>
</dbReference>
<keyword evidence="4 8" id="KW-0547">Nucleotide-binding</keyword>
<feature type="site" description="Increases nucleophilicity of active site Cys" evidence="8">
    <location>
        <position position="434"/>
    </location>
</feature>
<dbReference type="InterPro" id="IPR004484">
    <property type="entry name" value="CbiA/CobB_synth"/>
</dbReference>
<dbReference type="SUPFAM" id="SSF52317">
    <property type="entry name" value="Class I glutamine amidotransferase-like"/>
    <property type="match status" value="1"/>
</dbReference>
<sequence length="460" mass="51248">MAQACFIIGATHSGAGKTTLTLGIMAALVRRGYRVQPFKCGPDFIDPTLHETVTGRVSYTLDLHMMGADACRDLFFERAETADICVLEGVMGLFDGGSASTAALAKVLQVPVFLIVDAQSSAESNGAQLKGFEEFDAELTIGGVIFNRIGSPRHRQLIEQTVRQHCRTKIVGWVMRDHAFTIAERHLGLHMGSEHPLADDDRRRLEQTIEEHLDLPAMLELAVPPRRPERSRGRKGRPPVGARPTMRIGVAEDEAFCFYYRQNFELLIAAGFDIVRFSPLHDRHLPEGVALLYFGGGYPELHAAALSANEEMRSAVRERFAAGLPIYGECGGFMYLCRQLVDQSGQLHQMTDIFPFRTTMGTRLRRLGYRTVELQQDCLLGRSGDRLFGHEFHYSDLDAGQSVDETPPIVTCYRLDNNSSEGYSIGSALGSYVHLHFANTPKVLIHLRRQLERDQPCAVE</sequence>
<evidence type="ECO:0000256" key="6">
    <source>
        <dbReference type="ARBA" id="ARBA00022842"/>
    </source>
</evidence>
<feature type="domain" description="CobQ/CobB/MinD/ParA nucleotide binding" evidence="10">
    <location>
        <begin position="7"/>
        <end position="184"/>
    </location>
</feature>
<keyword evidence="2 8" id="KW-0169">Cobalamin biosynthesis</keyword>
<dbReference type="EC" id="6.3.5.11" evidence="8"/>
<accession>A0A1M5WWR4</accession>
<dbReference type="GO" id="GO:0042242">
    <property type="term" value="F:cobyrinic acid a,c-diamide synthase activity"/>
    <property type="evidence" value="ECO:0007669"/>
    <property type="project" value="UniProtKB-UniRule"/>
</dbReference>
<comment type="domain">
    <text evidence="8">Comprises of two domains. The C-terminal domain contains the binding site for glutamine and catalyzes the hydrolysis of this substrate to glutamate and ammonia. The N-terminal domain is anticipated to bind ATP and cobyrinate and catalyzes the ultimate synthesis of the diamide product. The ammonia produced via the glutaminase domain is probably translocated to the adjacent domain via a molecular tunnel, where it reacts with an activated intermediate.</text>
</comment>
<keyword evidence="13" id="KW-1185">Reference proteome</keyword>
<dbReference type="PROSITE" id="PS51274">
    <property type="entry name" value="GATASE_COBBQ"/>
    <property type="match status" value="1"/>
</dbReference>
<evidence type="ECO:0000259" key="11">
    <source>
        <dbReference type="Pfam" id="PF07685"/>
    </source>
</evidence>
<dbReference type="NCBIfam" id="NF002204">
    <property type="entry name" value="PRK01077.1"/>
    <property type="match status" value="1"/>
</dbReference>
<keyword evidence="3 8" id="KW-0436">Ligase</keyword>
<comment type="cofactor">
    <cofactor evidence="1 8">
        <name>Mg(2+)</name>
        <dbReference type="ChEBI" id="CHEBI:18420"/>
    </cofactor>
</comment>
<dbReference type="PANTHER" id="PTHR43873:SF1">
    <property type="entry name" value="COBYRINATE A,C-DIAMIDE SYNTHASE"/>
    <property type="match status" value="1"/>
</dbReference>
<dbReference type="CDD" id="cd05388">
    <property type="entry name" value="CobB_N"/>
    <property type="match status" value="1"/>
</dbReference>
<keyword evidence="5 8" id="KW-0067">ATP-binding</keyword>
<evidence type="ECO:0000256" key="8">
    <source>
        <dbReference type="HAMAP-Rule" id="MF_00027"/>
    </source>
</evidence>
<comment type="pathway">
    <text evidence="8">Cofactor biosynthesis; adenosylcobalamin biosynthesis; cob(II)yrinate a,c-diamide from sirohydrochlorin (anaerobic route): step 10/10.</text>
</comment>
<dbReference type="InterPro" id="IPR002586">
    <property type="entry name" value="CobQ/CobB/MinD/ParA_Nub-bd_dom"/>
</dbReference>
<name>A0A1M5WWR4_9BACT</name>
<dbReference type="RefSeq" id="WP_073376657.1">
    <property type="nucleotide sequence ID" value="NZ_FQXS01000015.1"/>
</dbReference>
<dbReference type="Proteomes" id="UP000184139">
    <property type="component" value="Unassembled WGS sequence"/>
</dbReference>
<proteinExistence type="inferred from homology"/>
<dbReference type="InterPro" id="IPR027417">
    <property type="entry name" value="P-loop_NTPase"/>
</dbReference>
<evidence type="ECO:0000256" key="9">
    <source>
        <dbReference type="SAM" id="MobiDB-lite"/>
    </source>
</evidence>
<dbReference type="Pfam" id="PF01656">
    <property type="entry name" value="CbiA"/>
    <property type="match status" value="1"/>
</dbReference>
<dbReference type="InterPro" id="IPR011698">
    <property type="entry name" value="GATase_3"/>
</dbReference>
<evidence type="ECO:0000256" key="5">
    <source>
        <dbReference type="ARBA" id="ARBA00022840"/>
    </source>
</evidence>
<dbReference type="Gene3D" id="3.40.50.880">
    <property type="match status" value="1"/>
</dbReference>
<dbReference type="GO" id="GO:0005524">
    <property type="term" value="F:ATP binding"/>
    <property type="evidence" value="ECO:0007669"/>
    <property type="project" value="UniProtKB-UniRule"/>
</dbReference>
<dbReference type="InterPro" id="IPR029062">
    <property type="entry name" value="Class_I_gatase-like"/>
</dbReference>
<reference evidence="12 13" key="1">
    <citation type="submission" date="2016-11" db="EMBL/GenBank/DDBJ databases">
        <authorList>
            <person name="Jaros S."/>
            <person name="Januszkiewicz K."/>
            <person name="Wedrychowicz H."/>
        </authorList>
    </citation>
    <scope>NUCLEOTIDE SEQUENCE [LARGE SCALE GENOMIC DNA]</scope>
    <source>
        <strain evidence="12 13">DSM 9705</strain>
    </source>
</reference>
<evidence type="ECO:0000259" key="10">
    <source>
        <dbReference type="Pfam" id="PF01656"/>
    </source>
</evidence>
<evidence type="ECO:0000256" key="7">
    <source>
        <dbReference type="ARBA" id="ARBA00022962"/>
    </source>
</evidence>
<keyword evidence="7 8" id="KW-0315">Glutamine amidotransferase</keyword>
<feature type="active site" description="Nucleophile" evidence="8">
    <location>
        <position position="330"/>
    </location>
</feature>
<evidence type="ECO:0000256" key="4">
    <source>
        <dbReference type="ARBA" id="ARBA00022741"/>
    </source>
</evidence>
<dbReference type="HAMAP" id="MF_00027">
    <property type="entry name" value="CobB_CbiA"/>
    <property type="match status" value="1"/>
</dbReference>
<dbReference type="SUPFAM" id="SSF52540">
    <property type="entry name" value="P-loop containing nucleoside triphosphate hydrolases"/>
    <property type="match status" value="1"/>
</dbReference>
<dbReference type="AlphaFoldDB" id="A0A1M5WWR4"/>
<comment type="function">
    <text evidence="8">Catalyzes the ATP-dependent amidation of the two carboxylate groups at positions a and c of cobyrinate, using either L-glutamine or ammonia as the nitrogen source.</text>
</comment>
<evidence type="ECO:0000313" key="12">
    <source>
        <dbReference type="EMBL" id="SHH92037.1"/>
    </source>
</evidence>
<dbReference type="PANTHER" id="PTHR43873">
    <property type="entry name" value="COBYRINATE A,C-DIAMIDE SYNTHASE"/>
    <property type="match status" value="1"/>
</dbReference>
<gene>
    <name evidence="8" type="primary">cbiA</name>
    <name evidence="12" type="ORF">SAMN02745124_02592</name>
</gene>
<dbReference type="GO" id="GO:0009236">
    <property type="term" value="P:cobalamin biosynthetic process"/>
    <property type="evidence" value="ECO:0007669"/>
    <property type="project" value="UniProtKB-UniRule"/>
</dbReference>
<comment type="miscellaneous">
    <text evidence="8">The a and c carboxylates of cobyrinate are activated for nucleophilic attack via formation of a phosphorylated intermediate by ATP. CbiA catalyzes first the amidation of the c-carboxylate, and then that of the a-carboxylate.</text>
</comment>
<dbReference type="NCBIfam" id="TIGR00379">
    <property type="entry name" value="cobB"/>
    <property type="match status" value="1"/>
</dbReference>
<evidence type="ECO:0000256" key="1">
    <source>
        <dbReference type="ARBA" id="ARBA00001946"/>
    </source>
</evidence>
<comment type="catalytic activity">
    <reaction evidence="8">
        <text>cob(II)yrinate + 2 L-glutamine + 2 ATP + 2 H2O = cob(II)yrinate a,c diamide + 2 L-glutamate + 2 ADP + 2 phosphate + 2 H(+)</text>
        <dbReference type="Rhea" id="RHEA:26289"/>
        <dbReference type="ChEBI" id="CHEBI:15377"/>
        <dbReference type="ChEBI" id="CHEBI:15378"/>
        <dbReference type="ChEBI" id="CHEBI:29985"/>
        <dbReference type="ChEBI" id="CHEBI:30616"/>
        <dbReference type="ChEBI" id="CHEBI:43474"/>
        <dbReference type="ChEBI" id="CHEBI:58359"/>
        <dbReference type="ChEBI" id="CHEBI:58537"/>
        <dbReference type="ChEBI" id="CHEBI:58894"/>
        <dbReference type="ChEBI" id="CHEBI:456216"/>
        <dbReference type="EC" id="6.3.5.11"/>
    </reaction>
</comment>
<feature type="domain" description="CobB/CobQ-like glutamine amidotransferase" evidence="11">
    <location>
        <begin position="247"/>
        <end position="440"/>
    </location>
</feature>
<evidence type="ECO:0000256" key="3">
    <source>
        <dbReference type="ARBA" id="ARBA00022598"/>
    </source>
</evidence>
<dbReference type="UniPathway" id="UPA00148">
    <property type="reaction ID" value="UER00231"/>
</dbReference>
<evidence type="ECO:0000256" key="2">
    <source>
        <dbReference type="ARBA" id="ARBA00022573"/>
    </source>
</evidence>
<feature type="region of interest" description="Disordered" evidence="9">
    <location>
        <begin position="224"/>
        <end position="243"/>
    </location>
</feature>